<proteinExistence type="inferred from homology"/>
<evidence type="ECO:0000256" key="1">
    <source>
        <dbReference type="ARBA" id="ARBA00008894"/>
    </source>
</evidence>
<evidence type="ECO:0000259" key="6">
    <source>
        <dbReference type="Pfam" id="PF00931"/>
    </source>
</evidence>
<organism evidence="8">
    <name type="scientific">Triticum aestivum</name>
    <name type="common">Wheat</name>
    <dbReference type="NCBI Taxonomy" id="4565"/>
    <lineage>
        <taxon>Eukaryota</taxon>
        <taxon>Viridiplantae</taxon>
        <taxon>Streptophyta</taxon>
        <taxon>Embryophyta</taxon>
        <taxon>Tracheophyta</taxon>
        <taxon>Spermatophyta</taxon>
        <taxon>Magnoliopsida</taxon>
        <taxon>Liliopsida</taxon>
        <taxon>Poales</taxon>
        <taxon>Poaceae</taxon>
        <taxon>BOP clade</taxon>
        <taxon>Pooideae</taxon>
        <taxon>Triticodae</taxon>
        <taxon>Triticeae</taxon>
        <taxon>Triticinae</taxon>
        <taxon>Triticum</taxon>
    </lineage>
</organism>
<evidence type="ECO:0000256" key="2">
    <source>
        <dbReference type="ARBA" id="ARBA00022614"/>
    </source>
</evidence>
<keyword evidence="2" id="KW-0433">Leucine-rich repeat</keyword>
<dbReference type="SUPFAM" id="SSF52540">
    <property type="entry name" value="P-loop containing nucleoside triphosphate hydrolases"/>
    <property type="match status" value="2"/>
</dbReference>
<feature type="domain" description="NB-ARC" evidence="6">
    <location>
        <begin position="674"/>
        <end position="847"/>
    </location>
</feature>
<reference evidence="8" key="2">
    <citation type="submission" date="2018-10" db="UniProtKB">
        <authorList>
            <consortium name="EnsemblPlants"/>
        </authorList>
    </citation>
    <scope>IDENTIFICATION</scope>
</reference>
<keyword evidence="3" id="KW-0677">Repeat</keyword>
<dbReference type="Gramene" id="TraesCS7D03G0221700.1">
    <property type="protein sequence ID" value="TraesCS7D03G0221700.1.CDS"/>
    <property type="gene ID" value="TraesCS7D03G0221700"/>
</dbReference>
<keyword evidence="9" id="KW-1185">Reference proteome</keyword>
<dbReference type="GO" id="GO:0043531">
    <property type="term" value="F:ADP binding"/>
    <property type="evidence" value="ECO:0007669"/>
    <property type="project" value="InterPro"/>
</dbReference>
<evidence type="ECO:0000313" key="9">
    <source>
        <dbReference type="Proteomes" id="UP000019116"/>
    </source>
</evidence>
<evidence type="ECO:0000313" key="8">
    <source>
        <dbReference type="EnsemblPlants" id="TraesCS7D02G097500.1"/>
    </source>
</evidence>
<dbReference type="Gramene" id="TraesCS7D02G097500.1">
    <property type="protein sequence ID" value="TraesCS7D02G097500.1"/>
    <property type="gene ID" value="TraesCS7D02G097500"/>
</dbReference>
<feature type="domain" description="Disease resistance N-terminal" evidence="7">
    <location>
        <begin position="9"/>
        <end position="93"/>
    </location>
</feature>
<name>A0A3B6TDI0_WHEAT</name>
<dbReference type="Pfam" id="PF18052">
    <property type="entry name" value="Rx_N"/>
    <property type="match status" value="2"/>
</dbReference>
<dbReference type="OMA" id="AADCNVR"/>
<dbReference type="PANTHER" id="PTHR33377:SF98">
    <property type="entry name" value="NB-ARC DOMAIN-CONTAINING PROTEIN"/>
    <property type="match status" value="1"/>
</dbReference>
<comment type="similarity">
    <text evidence="1">Belongs to the disease resistance NB-LRR family.</text>
</comment>
<dbReference type="Pfam" id="PF00931">
    <property type="entry name" value="NB-ARC"/>
    <property type="match status" value="2"/>
</dbReference>
<reference evidence="8" key="1">
    <citation type="submission" date="2018-08" db="EMBL/GenBank/DDBJ databases">
        <authorList>
            <person name="Rossello M."/>
        </authorList>
    </citation>
    <scope>NUCLEOTIDE SEQUENCE [LARGE SCALE GENOMIC DNA]</scope>
    <source>
        <strain evidence="8">cv. Chinese Spring</strain>
    </source>
</reference>
<feature type="domain" description="Disease resistance N-terminal" evidence="7">
    <location>
        <begin position="500"/>
        <end position="583"/>
    </location>
</feature>
<dbReference type="Gene3D" id="3.40.50.300">
    <property type="entry name" value="P-loop containing nucleotide triphosphate hydrolases"/>
    <property type="match status" value="2"/>
</dbReference>
<evidence type="ECO:0000256" key="3">
    <source>
        <dbReference type="ARBA" id="ARBA00022737"/>
    </source>
</evidence>
<evidence type="ECO:0008006" key="10">
    <source>
        <dbReference type="Google" id="ProtNLM"/>
    </source>
</evidence>
<protein>
    <recommendedName>
        <fullName evidence="10">NB-ARC domain-containing protein</fullName>
    </recommendedName>
</protein>
<dbReference type="Proteomes" id="UP000019116">
    <property type="component" value="Chromosome 7D"/>
</dbReference>
<dbReference type="GO" id="GO:0006952">
    <property type="term" value="P:defense response"/>
    <property type="evidence" value="ECO:0007669"/>
    <property type="project" value="UniProtKB-KW"/>
</dbReference>
<evidence type="ECO:0000256" key="5">
    <source>
        <dbReference type="ARBA" id="ARBA00022821"/>
    </source>
</evidence>
<dbReference type="EnsemblPlants" id="TraesCS7D02G097500.1">
    <property type="protein sequence ID" value="TraesCS7D02G097500.1"/>
    <property type="gene ID" value="TraesCS7D02G097500"/>
</dbReference>
<accession>A0A3B6TDI0</accession>
<dbReference type="PANTHER" id="PTHR33377">
    <property type="entry name" value="OS10G0134700 PROTEIN-RELATED"/>
    <property type="match status" value="1"/>
</dbReference>
<sequence>MAELIISAVVGDMVGRVISLLAGRFKGQGCTDAKLRRICHMLVKVHSAVEEAKGRQITNCGTLEWLSELNDGVYQGRYLLDTVQCRDQELEDEHADKVVGQPFSLSLLNPAKRVRVAACAVKSLLSRHDVGVGEDMDRVVEILETVSSDLKEFMMLLRNCQPIHRPLATNIFVEGQMFGRHVEKQRIINFLLHDGGPSTGEKVGVLPIVGDIGVGKTTLAQHVCDDERVRSHFPIILYSNLLYTRAMARGEAALVLGSRHTVRDAKEFIESLHVLKQKYFTKRFLMVFEDVDADKKQLLEEILLILRHGKHGSRIIITTNSRAIAASMGTVQPISLKVMPHQEYWFFFKAHAFAGRDVEEDPRMLAEGKAIARKLNGSFFGAKIIGGVLKAHPNPQFWRRVVRSNIGGLSLLGDGIEYIADLTENLLPIGADMCKVTISKSPYPSQTELARLVYQASPSAGVVASRGDNGFARVLLCRKLANITKLLEEFIMAEVIFSAVVGDMVGRMISLLAGQFKGQQCTEAKLRKICHMLVKVYSAVEEAKGRQITNYGTLEWLSELNDTVYQGRYLLDTVGCREQELEDEHADKVVAQPFSFSLFNPAKRVRVAACAMKRLLSGHDVGVPEAIDRVVEILETVSGDLKEFLMLLQNCQPIQRPLATNIFVEGQMFGRHVEKERIINFLLHDGGPSTGGKLGVLPIVGGMGVGKTTLAQHVCDDERVRNHFPIIVYSNFSYTRAMAQDEAPFVLGSKHAVRDARKFIESLHVLKEKCLTKRFLMVFEDVDTGKKQMLEELLPILRHGKHGSSIIITTNSRAVAASMGTVQPISLKVMPHQEYWFFFKAHAFAGRDVEEDPRMLAAGKVIARKLNGSFFGAKIIGGVLKAHPNPRFWSKVLRSNIGGLFLLGDGIGYIMDLAENLLPIYAGVCKVTICRNPFIFQTELARLEDLYQASPLGDNRFAKALLCRSMLPFELLNYAADCNVRGPDYSAEL</sequence>
<evidence type="ECO:0000259" key="7">
    <source>
        <dbReference type="Pfam" id="PF18052"/>
    </source>
</evidence>
<dbReference type="InterPro" id="IPR002182">
    <property type="entry name" value="NB-ARC"/>
</dbReference>
<dbReference type="InterPro" id="IPR027417">
    <property type="entry name" value="P-loop_NTPase"/>
</dbReference>
<evidence type="ECO:0000256" key="4">
    <source>
        <dbReference type="ARBA" id="ARBA00022741"/>
    </source>
</evidence>
<dbReference type="InterPro" id="IPR041118">
    <property type="entry name" value="Rx_N"/>
</dbReference>
<keyword evidence="4" id="KW-0547">Nucleotide-binding</keyword>
<dbReference type="PaxDb" id="4565-Traes_7DS_0BEB1FEAE.2"/>
<feature type="domain" description="NB-ARC" evidence="6">
    <location>
        <begin position="184"/>
        <end position="356"/>
    </location>
</feature>
<dbReference type="OrthoDB" id="648973at2759"/>
<dbReference type="STRING" id="4565.A0A3B6TDI0"/>
<keyword evidence="5" id="KW-0611">Plant defense</keyword>
<dbReference type="AlphaFoldDB" id="A0A3B6TDI0"/>